<evidence type="ECO:0000256" key="1">
    <source>
        <dbReference type="SAM" id="Phobius"/>
    </source>
</evidence>
<dbReference type="AlphaFoldDB" id="A0A8A3PBY3"/>
<evidence type="ECO:0000313" key="3">
    <source>
        <dbReference type="Proteomes" id="UP000672032"/>
    </source>
</evidence>
<gene>
    <name evidence="2" type="ORF">DSL72_002156</name>
</gene>
<keyword evidence="3" id="KW-1185">Reference proteome</keyword>
<keyword evidence="1" id="KW-1133">Transmembrane helix</keyword>
<keyword evidence="1" id="KW-0812">Transmembrane</keyword>
<feature type="transmembrane region" description="Helical" evidence="1">
    <location>
        <begin position="6"/>
        <end position="24"/>
    </location>
</feature>
<evidence type="ECO:0000313" key="2">
    <source>
        <dbReference type="EMBL" id="QSZ32578.1"/>
    </source>
</evidence>
<sequence>MANGWSIVIGLIIVVLASAAAWFLSPKGETQTYVSVYPCIRGAPIFRADSTAGCMARLPGHFGLTCCDYVLGTMASTHRTQKGRFATRVCETYELSGR</sequence>
<keyword evidence="1" id="KW-0472">Membrane</keyword>
<dbReference type="OrthoDB" id="1508846at2759"/>
<protein>
    <submittedName>
        <fullName evidence="2">Uncharacterized protein</fullName>
    </submittedName>
</protein>
<reference evidence="2" key="1">
    <citation type="submission" date="2020-10" db="EMBL/GenBank/DDBJ databases">
        <title>Genome Sequence of Monilinia vaccinii-corymbosi Sheds Light on Mummy Berry Disease Infection of Blueberry and Mating Type.</title>
        <authorList>
            <person name="Yow A.G."/>
            <person name="Zhang Y."/>
            <person name="Bansal K."/>
            <person name="Eacker S.M."/>
            <person name="Sullivan S."/>
            <person name="Liachko I."/>
            <person name="Cubeta M.A."/>
            <person name="Rollins J.A."/>
            <person name="Ashrafi H."/>
        </authorList>
    </citation>
    <scope>NUCLEOTIDE SEQUENCE</scope>
    <source>
        <strain evidence="2">RL-1</strain>
    </source>
</reference>
<proteinExistence type="predicted"/>
<accession>A0A8A3PBY3</accession>
<organism evidence="2 3">
    <name type="scientific">Monilinia vaccinii-corymbosi</name>
    <dbReference type="NCBI Taxonomy" id="61207"/>
    <lineage>
        <taxon>Eukaryota</taxon>
        <taxon>Fungi</taxon>
        <taxon>Dikarya</taxon>
        <taxon>Ascomycota</taxon>
        <taxon>Pezizomycotina</taxon>
        <taxon>Leotiomycetes</taxon>
        <taxon>Helotiales</taxon>
        <taxon>Sclerotiniaceae</taxon>
        <taxon>Monilinia</taxon>
    </lineage>
</organism>
<dbReference type="Proteomes" id="UP000672032">
    <property type="component" value="Chromosome 3"/>
</dbReference>
<name>A0A8A3PBY3_9HELO</name>
<dbReference type="EMBL" id="CP063407">
    <property type="protein sequence ID" value="QSZ32578.1"/>
    <property type="molecule type" value="Genomic_DNA"/>
</dbReference>